<accession>E3MLH6</accession>
<feature type="compositionally biased region" description="Low complexity" evidence="1">
    <location>
        <begin position="60"/>
        <end position="86"/>
    </location>
</feature>
<name>E3MLH6_CAERE</name>
<feature type="region of interest" description="Disordered" evidence="1">
    <location>
        <begin position="1"/>
        <end position="97"/>
    </location>
</feature>
<feature type="compositionally biased region" description="Basic and acidic residues" evidence="1">
    <location>
        <begin position="1"/>
        <end position="36"/>
    </location>
</feature>
<gene>
    <name evidence="2" type="ORF">CRE_31190</name>
</gene>
<dbReference type="AlphaFoldDB" id="E3MLH6"/>
<evidence type="ECO:0000256" key="1">
    <source>
        <dbReference type="SAM" id="MobiDB-lite"/>
    </source>
</evidence>
<feature type="compositionally biased region" description="Basic residues" evidence="1">
    <location>
        <begin position="48"/>
        <end position="59"/>
    </location>
</feature>
<feature type="compositionally biased region" description="Polar residues" evidence="1">
    <location>
        <begin position="87"/>
        <end position="97"/>
    </location>
</feature>
<proteinExistence type="predicted"/>
<dbReference type="STRING" id="31234.E3MLH6"/>
<dbReference type="EMBL" id="DS268455">
    <property type="protein sequence ID" value="EFP04637.1"/>
    <property type="molecule type" value="Genomic_DNA"/>
</dbReference>
<sequence>MKDKKESEKPAAEAEYDKDKEKEKDKENEKTAEGAAKKSSVARSSPVTRHRGGSRKRSSGARVGRLIAKTASSKADSKADTAATASWNKGNTTYGQHHVCNTKSRSIEFMTQRASAAISAEDGKISFTSICTPNGMMEQLGEWLCQF</sequence>
<keyword evidence="3" id="KW-1185">Reference proteome</keyword>
<reference evidence="2" key="1">
    <citation type="submission" date="2007-07" db="EMBL/GenBank/DDBJ databases">
        <title>PCAP assembly of the Caenorhabditis remanei genome.</title>
        <authorList>
            <consortium name="The Caenorhabditis remanei Sequencing Consortium"/>
            <person name="Wilson R.K."/>
        </authorList>
    </citation>
    <scope>NUCLEOTIDE SEQUENCE [LARGE SCALE GENOMIC DNA]</scope>
    <source>
        <strain evidence="2">PB4641</strain>
    </source>
</reference>
<evidence type="ECO:0000313" key="2">
    <source>
        <dbReference type="EMBL" id="EFP04637.1"/>
    </source>
</evidence>
<dbReference type="HOGENOM" id="CLU_1769803_0_0_1"/>
<protein>
    <submittedName>
        <fullName evidence="2">Uncharacterized protein</fullName>
    </submittedName>
</protein>
<dbReference type="Proteomes" id="UP000008281">
    <property type="component" value="Unassembled WGS sequence"/>
</dbReference>
<evidence type="ECO:0000313" key="3">
    <source>
        <dbReference type="Proteomes" id="UP000008281"/>
    </source>
</evidence>
<organism evidence="3">
    <name type="scientific">Caenorhabditis remanei</name>
    <name type="common">Caenorhabditis vulgaris</name>
    <dbReference type="NCBI Taxonomy" id="31234"/>
    <lineage>
        <taxon>Eukaryota</taxon>
        <taxon>Metazoa</taxon>
        <taxon>Ecdysozoa</taxon>
        <taxon>Nematoda</taxon>
        <taxon>Chromadorea</taxon>
        <taxon>Rhabditida</taxon>
        <taxon>Rhabditina</taxon>
        <taxon>Rhabditomorpha</taxon>
        <taxon>Rhabditoidea</taxon>
        <taxon>Rhabditidae</taxon>
        <taxon>Peloderinae</taxon>
        <taxon>Caenorhabditis</taxon>
    </lineage>
</organism>